<proteinExistence type="predicted"/>
<sequence>MHQPPFLRGSVIVAGLVTTAMTLAACGGNDSEPVRTQGAPASTSGLPITPSQAAPEVPLSSAPPPTQAVTVLPNVTGKRLSEGEELLRANGFLAVRAVDASGEGRTILEKNNWVITRQDPAAGAEASAELTVTLTVRRPTDQEPPPVVRKGVVPRVVCHDLQDAQDALRDAGFYLLLPRDGLGQGRIPLVDRNWIVVGQSAPAGSTPEPTEKIELTVVKFGEPTGNSKCPS</sequence>
<accession>A0AAU7M0J0</accession>
<dbReference type="CDD" id="cd06577">
    <property type="entry name" value="PASTA_pknB"/>
    <property type="match status" value="1"/>
</dbReference>
<dbReference type="RefSeq" id="WP_350930461.1">
    <property type="nucleotide sequence ID" value="NZ_CP157762.1"/>
</dbReference>
<dbReference type="InterPro" id="IPR005543">
    <property type="entry name" value="PASTA_dom"/>
</dbReference>
<gene>
    <name evidence="5" type="ORF">ABUL08_14600</name>
    <name evidence="4" type="ORF">VK199_14540</name>
</gene>
<dbReference type="Pfam" id="PF03793">
    <property type="entry name" value="PASTA"/>
    <property type="match status" value="1"/>
</dbReference>
<dbReference type="EMBL" id="CP159342">
    <property type="protein sequence ID" value="XCH71607.1"/>
    <property type="molecule type" value="Genomic_DNA"/>
</dbReference>
<dbReference type="EMBL" id="CP157762">
    <property type="protein sequence ID" value="XBP90909.1"/>
    <property type="molecule type" value="Genomic_DNA"/>
</dbReference>
<organism evidence="4">
    <name type="scientific">Micromonospora sp. CCTCC AA 2012012</name>
    <dbReference type="NCBI Taxonomy" id="3111921"/>
    <lineage>
        <taxon>Bacteria</taxon>
        <taxon>Bacillati</taxon>
        <taxon>Actinomycetota</taxon>
        <taxon>Actinomycetes</taxon>
        <taxon>Micromonosporales</taxon>
        <taxon>Micromonosporaceae</taxon>
        <taxon>Micromonospora</taxon>
    </lineage>
</organism>
<keyword evidence="2" id="KW-0732">Signal</keyword>
<protein>
    <submittedName>
        <fullName evidence="4">PASTA domain-containing protein</fullName>
    </submittedName>
</protein>
<name>A0AAU7M0J0_9ACTN</name>
<dbReference type="AlphaFoldDB" id="A0AAU7M0J0"/>
<dbReference type="PROSITE" id="PS51178">
    <property type="entry name" value="PASTA"/>
    <property type="match status" value="1"/>
</dbReference>
<feature type="compositionally biased region" description="Polar residues" evidence="1">
    <location>
        <begin position="39"/>
        <end position="52"/>
    </location>
</feature>
<evidence type="ECO:0000313" key="5">
    <source>
        <dbReference type="EMBL" id="XCH71607.1"/>
    </source>
</evidence>
<evidence type="ECO:0000256" key="1">
    <source>
        <dbReference type="SAM" id="MobiDB-lite"/>
    </source>
</evidence>
<dbReference type="Gene3D" id="3.30.10.20">
    <property type="match status" value="2"/>
</dbReference>
<feature type="signal peptide" evidence="2">
    <location>
        <begin position="1"/>
        <end position="24"/>
    </location>
</feature>
<feature type="chain" id="PRO_5043288665" evidence="2">
    <location>
        <begin position="25"/>
        <end position="231"/>
    </location>
</feature>
<feature type="region of interest" description="Disordered" evidence="1">
    <location>
        <begin position="28"/>
        <end position="65"/>
    </location>
</feature>
<evidence type="ECO:0000313" key="4">
    <source>
        <dbReference type="EMBL" id="XBP90909.1"/>
    </source>
</evidence>
<evidence type="ECO:0000256" key="2">
    <source>
        <dbReference type="SAM" id="SignalP"/>
    </source>
</evidence>
<reference evidence="5" key="2">
    <citation type="submission" date="2024-06" db="EMBL/GenBank/DDBJ databases">
        <title>Micromonospora mangrovi CCTCC AA 2012012 genome sequences.</title>
        <authorList>
            <person name="Gao J."/>
        </authorList>
    </citation>
    <scope>NUCLEOTIDE SEQUENCE</scope>
    <source>
        <strain evidence="5">CCTCC AA 2012012</strain>
    </source>
</reference>
<reference evidence="4" key="1">
    <citation type="submission" date="2024-01" db="EMBL/GenBank/DDBJ databases">
        <title>The genome sequence of Micromonospora mangrovi CCTCC AA 2012012.</title>
        <authorList>
            <person name="Gao J."/>
        </authorList>
    </citation>
    <scope>NUCLEOTIDE SEQUENCE</scope>
    <source>
        <strain evidence="4">CCTCC AA 2012012</strain>
    </source>
</reference>
<evidence type="ECO:0000259" key="3">
    <source>
        <dbReference type="PROSITE" id="PS51178"/>
    </source>
</evidence>
<feature type="domain" description="PASTA" evidence="3">
    <location>
        <begin position="66"/>
        <end position="138"/>
    </location>
</feature>